<reference evidence="3" key="1">
    <citation type="journal article" date="2021" name="Proc. Natl. Acad. Sci. U.S.A.">
        <title>A Catalog of Tens of Thousands of Viruses from Human Metagenomes Reveals Hidden Associations with Chronic Diseases.</title>
        <authorList>
            <person name="Tisza M.J."/>
            <person name="Buck C.B."/>
        </authorList>
    </citation>
    <scope>NUCLEOTIDE SEQUENCE</scope>
    <source>
        <strain evidence="3">Ct7Qv4</strain>
    </source>
</reference>
<evidence type="ECO:0000256" key="2">
    <source>
        <dbReference type="SAM" id="MobiDB-lite"/>
    </source>
</evidence>
<keyword evidence="1" id="KW-0175">Coiled coil</keyword>
<organism evidence="3">
    <name type="scientific">Siphoviridae sp. ct7Qv4</name>
    <dbReference type="NCBI Taxonomy" id="2827786"/>
    <lineage>
        <taxon>Viruses</taxon>
        <taxon>Duplodnaviria</taxon>
        <taxon>Heunggongvirae</taxon>
        <taxon>Uroviricota</taxon>
        <taxon>Caudoviricetes</taxon>
    </lineage>
</organism>
<evidence type="ECO:0000313" key="3">
    <source>
        <dbReference type="EMBL" id="DAF52319.1"/>
    </source>
</evidence>
<protein>
    <submittedName>
        <fullName evidence="3">Uncharacterized protein</fullName>
    </submittedName>
</protein>
<proteinExistence type="predicted"/>
<name>A0A8S5SNQ8_9CAUD</name>
<dbReference type="EMBL" id="BK032632">
    <property type="protein sequence ID" value="DAF52319.1"/>
    <property type="molecule type" value="Genomic_DNA"/>
</dbReference>
<accession>A0A8S5SNQ8</accession>
<evidence type="ECO:0000256" key="1">
    <source>
        <dbReference type="SAM" id="Coils"/>
    </source>
</evidence>
<feature type="region of interest" description="Disordered" evidence="2">
    <location>
        <begin position="1"/>
        <end position="33"/>
    </location>
</feature>
<sequence length="280" mass="31453">MSEIELTGEAANEAIENDAHVDGEEQQFTPPEGMEAELYDNGALSADKVKERIEALKSEVETAKTNENNMRKKLSTKGTVPDKEEDYAEYEPAEEYKQFYENEEYKEGIEANLKAIDKLAFENGMTKDQCKAVKDAFNKLIVENGLVEDPETQKARNAEFVKAEMEKLGADADRIIKANVAFVKNDNRFNEAEKNLLIEFMDTRGASAVNIVNKMRLDFGGEYAGDNVIPAAGVSDGLPSDTELAREYYNKDTTQARRFEIMQKRIEAGRTGRLPQPDKI</sequence>
<feature type="coiled-coil region" evidence="1">
    <location>
        <begin position="46"/>
        <end position="73"/>
    </location>
</feature>